<dbReference type="NCBIfam" id="TIGR00357">
    <property type="entry name" value="peptide-methionine (R)-S-oxide reductase MsrB"/>
    <property type="match status" value="1"/>
</dbReference>
<comment type="catalytic activity">
    <reaction evidence="3">
        <text>L-methionyl-[protein] + [thioredoxin]-disulfide + H2O = L-methionyl-(R)-S-oxide-[protein] + [thioredoxin]-dithiol</text>
        <dbReference type="Rhea" id="RHEA:24164"/>
        <dbReference type="Rhea" id="RHEA-COMP:10698"/>
        <dbReference type="Rhea" id="RHEA-COMP:10700"/>
        <dbReference type="Rhea" id="RHEA-COMP:12313"/>
        <dbReference type="Rhea" id="RHEA-COMP:12314"/>
        <dbReference type="ChEBI" id="CHEBI:15377"/>
        <dbReference type="ChEBI" id="CHEBI:16044"/>
        <dbReference type="ChEBI" id="CHEBI:29950"/>
        <dbReference type="ChEBI" id="CHEBI:45764"/>
        <dbReference type="ChEBI" id="CHEBI:50058"/>
        <dbReference type="EC" id="1.8.4.12"/>
    </reaction>
</comment>
<dbReference type="EC" id="1.8.4.12" evidence="1"/>
<dbReference type="Pfam" id="PF01641">
    <property type="entry name" value="SelR"/>
    <property type="match status" value="1"/>
</dbReference>
<keyword evidence="2 6" id="KW-0560">Oxidoreductase</keyword>
<dbReference type="GO" id="GO:0005737">
    <property type="term" value="C:cytoplasm"/>
    <property type="evidence" value="ECO:0007669"/>
    <property type="project" value="TreeGrafter"/>
</dbReference>
<evidence type="ECO:0000256" key="2">
    <source>
        <dbReference type="ARBA" id="ARBA00023002"/>
    </source>
</evidence>
<dbReference type="InterPro" id="IPR002579">
    <property type="entry name" value="Met_Sox_Rdtase_MsrB_dom"/>
</dbReference>
<evidence type="ECO:0000313" key="7">
    <source>
        <dbReference type="Proteomes" id="UP000244912"/>
    </source>
</evidence>
<protein>
    <recommendedName>
        <fullName evidence="1">peptide-methionine (R)-S-oxide reductase</fullName>
        <ecNumber evidence="1">1.8.4.12</ecNumber>
    </recommendedName>
</protein>
<dbReference type="EMBL" id="ONZF01000004">
    <property type="protein sequence ID" value="SPJ24365.1"/>
    <property type="molecule type" value="Genomic_DNA"/>
</dbReference>
<dbReference type="InterPro" id="IPR028427">
    <property type="entry name" value="Met_Sox_Rdtase_MsrB"/>
</dbReference>
<reference evidence="6 7" key="1">
    <citation type="submission" date="2018-03" db="EMBL/GenBank/DDBJ databases">
        <authorList>
            <person name="Keele B.F."/>
        </authorList>
    </citation>
    <scope>NUCLEOTIDE SEQUENCE [LARGE SCALE GENOMIC DNA]</scope>
    <source>
        <strain evidence="6 7">CECT 8504</strain>
    </source>
</reference>
<feature type="chain" id="PRO_5015343055" description="peptide-methionine (R)-S-oxide reductase" evidence="4">
    <location>
        <begin position="23"/>
        <end position="162"/>
    </location>
</feature>
<accession>A0A2R8BW48</accession>
<dbReference type="PROSITE" id="PS51790">
    <property type="entry name" value="MSRB"/>
    <property type="match status" value="1"/>
</dbReference>
<dbReference type="RefSeq" id="WP_108894202.1">
    <property type="nucleotide sequence ID" value="NZ_ONZF01000004.1"/>
</dbReference>
<feature type="signal peptide" evidence="4">
    <location>
        <begin position="1"/>
        <end position="22"/>
    </location>
</feature>
<dbReference type="InterPro" id="IPR011057">
    <property type="entry name" value="Mss4-like_sf"/>
</dbReference>
<sequence length="162" mass="17868">MNRRTFLTASSAALVLPTMPWAHEGSHPFTRTEAEWRQLLTDAEYDVMRDMGTEKAHSSQLNPLYEAGTYHCKGCDQALYPSDTKFKSGTGWPSFWAPLDNAVGTKPDRGFFTTRTEVHCTNCGSHLGHVFEDGPKPTGLRHCLNGIALVFRPEGSGQPVVG</sequence>
<dbReference type="PANTHER" id="PTHR10173:SF57">
    <property type="entry name" value="PEPTIDE-METHIONINE (R)-S-OXIDE REDUCTASE"/>
    <property type="match status" value="1"/>
</dbReference>
<dbReference type="AlphaFoldDB" id="A0A2R8BW48"/>
<dbReference type="Gene3D" id="2.170.150.20">
    <property type="entry name" value="Peptide methionine sulfoxide reductase"/>
    <property type="match status" value="1"/>
</dbReference>
<feature type="domain" description="MsrB" evidence="5">
    <location>
        <begin position="33"/>
        <end position="154"/>
    </location>
</feature>
<evidence type="ECO:0000256" key="4">
    <source>
        <dbReference type="SAM" id="SignalP"/>
    </source>
</evidence>
<dbReference type="OrthoDB" id="9785497at2"/>
<dbReference type="GO" id="GO:0033743">
    <property type="term" value="F:peptide-methionine (R)-S-oxide reductase activity"/>
    <property type="evidence" value="ECO:0007669"/>
    <property type="project" value="UniProtKB-EC"/>
</dbReference>
<dbReference type="GO" id="GO:0006979">
    <property type="term" value="P:response to oxidative stress"/>
    <property type="evidence" value="ECO:0007669"/>
    <property type="project" value="InterPro"/>
</dbReference>
<evidence type="ECO:0000256" key="1">
    <source>
        <dbReference type="ARBA" id="ARBA00012499"/>
    </source>
</evidence>
<organism evidence="6 7">
    <name type="scientific">Palleronia abyssalis</name>
    <dbReference type="NCBI Taxonomy" id="1501240"/>
    <lineage>
        <taxon>Bacteria</taxon>
        <taxon>Pseudomonadati</taxon>
        <taxon>Pseudomonadota</taxon>
        <taxon>Alphaproteobacteria</taxon>
        <taxon>Rhodobacterales</taxon>
        <taxon>Roseobacteraceae</taxon>
        <taxon>Palleronia</taxon>
    </lineage>
</organism>
<keyword evidence="7" id="KW-1185">Reference proteome</keyword>
<dbReference type="PANTHER" id="PTHR10173">
    <property type="entry name" value="METHIONINE SULFOXIDE REDUCTASE"/>
    <property type="match status" value="1"/>
</dbReference>
<evidence type="ECO:0000259" key="5">
    <source>
        <dbReference type="PROSITE" id="PS51790"/>
    </source>
</evidence>
<evidence type="ECO:0000256" key="3">
    <source>
        <dbReference type="ARBA" id="ARBA00048488"/>
    </source>
</evidence>
<dbReference type="GO" id="GO:0030091">
    <property type="term" value="P:protein repair"/>
    <property type="evidence" value="ECO:0007669"/>
    <property type="project" value="InterPro"/>
</dbReference>
<dbReference type="SUPFAM" id="SSF51316">
    <property type="entry name" value="Mss4-like"/>
    <property type="match status" value="1"/>
</dbReference>
<keyword evidence="4" id="KW-0732">Signal</keyword>
<evidence type="ECO:0000313" key="6">
    <source>
        <dbReference type="EMBL" id="SPJ24365.1"/>
    </source>
</evidence>
<gene>
    <name evidence="6" type="primary">msrB_1</name>
    <name evidence="6" type="ORF">PAA8504_02193</name>
</gene>
<proteinExistence type="predicted"/>
<dbReference type="Proteomes" id="UP000244912">
    <property type="component" value="Unassembled WGS sequence"/>
</dbReference>
<name>A0A2R8BW48_9RHOB</name>